<reference evidence="1" key="1">
    <citation type="submission" date="2022-10" db="EMBL/GenBank/DDBJ databases">
        <title>Rhodococcus ferula Z13 complete genome.</title>
        <authorList>
            <person name="Long X."/>
            <person name="Zang M."/>
        </authorList>
    </citation>
    <scope>NUCLEOTIDE SEQUENCE</scope>
    <source>
        <strain evidence="1">Z13</strain>
    </source>
</reference>
<sequence length="290" mass="30515">MRIPALLRRTGVVACATAVLTGTGTVACSAAVPDTVYDSYVALGDSFTAGPGIPAQRPGDPCGRSESNYPSLVAAELGITDFVDASCSAADSADLSQPQRPGVPPQYDALRPDTDLVTVGIGGNDIGLVQLALGCVDLGAQPHGASCATTNTAGDTDRVGETIDAFAPTYTAIVDEIRRRSPEARIVFVGYPTGIRDGGCYPVQRIRPDDATYLQAEIDRLNTVMREQVEAAGAEFVDLRESSRGHDACAEPAERWMQGLELTLESIPLHPNAAGHRHAADRVLTELAVR</sequence>
<evidence type="ECO:0000313" key="2">
    <source>
        <dbReference type="Proteomes" id="UP001156484"/>
    </source>
</evidence>
<accession>A0ACD4DK12</accession>
<name>A0ACD4DK12_9NOCA</name>
<organism evidence="1 2">
    <name type="scientific">Rhodococcus sacchari</name>
    <dbReference type="NCBI Taxonomy" id="2962047"/>
    <lineage>
        <taxon>Bacteria</taxon>
        <taxon>Bacillati</taxon>
        <taxon>Actinomycetota</taxon>
        <taxon>Actinomycetes</taxon>
        <taxon>Mycobacteriales</taxon>
        <taxon>Nocardiaceae</taxon>
        <taxon>Rhodococcus</taxon>
    </lineage>
</organism>
<protein>
    <submittedName>
        <fullName evidence="1">SGNH/GDSL hydrolase family protein</fullName>
    </submittedName>
</protein>
<dbReference type="EMBL" id="CP107551">
    <property type="protein sequence ID" value="UYP20399.1"/>
    <property type="molecule type" value="Genomic_DNA"/>
</dbReference>
<dbReference type="Proteomes" id="UP001156484">
    <property type="component" value="Chromosome"/>
</dbReference>
<keyword evidence="1" id="KW-0378">Hydrolase</keyword>
<evidence type="ECO:0000313" key="1">
    <source>
        <dbReference type="EMBL" id="UYP20399.1"/>
    </source>
</evidence>
<keyword evidence="2" id="KW-1185">Reference proteome</keyword>
<gene>
    <name evidence="1" type="ORF">OED52_07715</name>
</gene>
<proteinExistence type="predicted"/>